<dbReference type="RefSeq" id="WP_012791500.1">
    <property type="nucleotide sequence ID" value="NC_013132.1"/>
</dbReference>
<accession>A0A979GQD3</accession>
<dbReference type="KEGG" id="cpi:Cpin_3865"/>
<dbReference type="Proteomes" id="UP000002215">
    <property type="component" value="Chromosome"/>
</dbReference>
<sequence>MRYILFSVAAALVFIVGLVATKEVIEPSSLQQIEDDDSYYFVAGHHRFVLCQGGELLVLEEQMN</sequence>
<reference evidence="2" key="1">
    <citation type="submission" date="2009-08" db="EMBL/GenBank/DDBJ databases">
        <title>The complete genome of Chitinophaga pinensis DSM 2588.</title>
        <authorList>
            <consortium name="US DOE Joint Genome Institute (JGI-PGF)"/>
            <person name="Lucas S."/>
            <person name="Copeland A."/>
            <person name="Lapidus A."/>
            <person name="Glavina del Rio T."/>
            <person name="Dalin E."/>
            <person name="Tice H."/>
            <person name="Bruce D."/>
            <person name="Goodwin L."/>
            <person name="Pitluck S."/>
            <person name="Kyrpides N."/>
            <person name="Mavromatis K."/>
            <person name="Ivanova N."/>
            <person name="Mikhailova N."/>
            <person name="Sims D."/>
            <person name="Meinche L."/>
            <person name="Brettin T."/>
            <person name="Detter J.C."/>
            <person name="Han C."/>
            <person name="Larimer F."/>
            <person name="Land M."/>
            <person name="Hauser L."/>
            <person name="Markowitz V."/>
            <person name="Cheng J.-F."/>
            <person name="Hugenholtz P."/>
            <person name="Woyke T."/>
            <person name="Wu D."/>
            <person name="Spring S."/>
            <person name="Klenk H.-P."/>
            <person name="Eisen J.A."/>
        </authorList>
    </citation>
    <scope>NUCLEOTIDE SEQUENCE [LARGE SCALE GENOMIC DNA]</scope>
    <source>
        <strain evidence="2">ATCC 43595 / DSM 2588 / LMG 13176 / NBRC 15968 / NCIMB 11800 / UQM 2034</strain>
    </source>
</reference>
<proteinExistence type="predicted"/>
<organism evidence="1 2">
    <name type="scientific">Chitinophaga pinensis (strain ATCC 43595 / DSM 2588 / LMG 13176 / NBRC 15968 / NCIMB 11800 / UQM 2034)</name>
    <dbReference type="NCBI Taxonomy" id="485918"/>
    <lineage>
        <taxon>Bacteria</taxon>
        <taxon>Pseudomonadati</taxon>
        <taxon>Bacteroidota</taxon>
        <taxon>Chitinophagia</taxon>
        <taxon>Chitinophagales</taxon>
        <taxon>Chitinophagaceae</taxon>
        <taxon>Chitinophaga</taxon>
    </lineage>
</organism>
<reference evidence="1 2" key="2">
    <citation type="journal article" date="2010" name="Stand. Genomic Sci.">
        <title>Complete genome sequence of Chitinophaga pinensis type strain (UQM 2034).</title>
        <authorList>
            <person name="Glavina Del Rio T."/>
            <person name="Abt B."/>
            <person name="Spring S."/>
            <person name="Lapidus A."/>
            <person name="Nolan M."/>
            <person name="Tice H."/>
            <person name="Copeland A."/>
            <person name="Cheng J.F."/>
            <person name="Chen F."/>
            <person name="Bruce D."/>
            <person name="Goodwin L."/>
            <person name="Pitluck S."/>
            <person name="Ivanova N."/>
            <person name="Mavromatis K."/>
            <person name="Mikhailova N."/>
            <person name="Pati A."/>
            <person name="Chen A."/>
            <person name="Palaniappan K."/>
            <person name="Land M."/>
            <person name="Hauser L."/>
            <person name="Chang Y.J."/>
            <person name="Jeffries C.D."/>
            <person name="Chain P."/>
            <person name="Saunders E."/>
            <person name="Detter J.C."/>
            <person name="Brettin T."/>
            <person name="Rohde M."/>
            <person name="Goker M."/>
            <person name="Bristow J."/>
            <person name="Eisen J.A."/>
            <person name="Markowitz V."/>
            <person name="Hugenholtz P."/>
            <person name="Kyrpides N.C."/>
            <person name="Klenk H.P."/>
            <person name="Lucas S."/>
        </authorList>
    </citation>
    <scope>NUCLEOTIDE SEQUENCE [LARGE SCALE GENOMIC DNA]</scope>
    <source>
        <strain evidence="2">ATCC 43595 / DSM 2588 / LMG 13176 / NBRC 15968 / NCIMB 11800 / UQM 2034</strain>
    </source>
</reference>
<dbReference type="EMBL" id="CP001699">
    <property type="protein sequence ID" value="ACU61327.1"/>
    <property type="molecule type" value="Genomic_DNA"/>
</dbReference>
<name>A0A979GQD3_CHIPD</name>
<evidence type="ECO:0000313" key="1">
    <source>
        <dbReference type="EMBL" id="ACU61327.1"/>
    </source>
</evidence>
<protein>
    <submittedName>
        <fullName evidence="1">Uncharacterized protein</fullName>
    </submittedName>
</protein>
<evidence type="ECO:0000313" key="2">
    <source>
        <dbReference type="Proteomes" id="UP000002215"/>
    </source>
</evidence>
<dbReference type="AlphaFoldDB" id="A0A979GQD3"/>
<gene>
    <name evidence="1" type="ordered locus">Cpin_3865</name>
</gene>